<evidence type="ECO:0000259" key="1">
    <source>
        <dbReference type="PROSITE" id="PS50090"/>
    </source>
</evidence>
<evidence type="ECO:0000259" key="2">
    <source>
        <dbReference type="PROSITE" id="PS51294"/>
    </source>
</evidence>
<protein>
    <recommendedName>
        <fullName evidence="5">Myb-like DNA-binding domain containing protein</fullName>
    </recommendedName>
</protein>
<keyword evidence="4" id="KW-1185">Reference proteome</keyword>
<evidence type="ECO:0000313" key="4">
    <source>
        <dbReference type="Proteomes" id="UP001470230"/>
    </source>
</evidence>
<feature type="domain" description="Myb-like" evidence="1">
    <location>
        <begin position="181"/>
        <end position="231"/>
    </location>
</feature>
<gene>
    <name evidence="3" type="ORF">M9Y10_009052</name>
</gene>
<proteinExistence type="predicted"/>
<dbReference type="PROSITE" id="PS50090">
    <property type="entry name" value="MYB_LIKE"/>
    <property type="match status" value="2"/>
</dbReference>
<dbReference type="Proteomes" id="UP001470230">
    <property type="component" value="Unassembled WGS sequence"/>
</dbReference>
<name>A0ABR2J0U8_9EUKA</name>
<evidence type="ECO:0000313" key="3">
    <source>
        <dbReference type="EMBL" id="KAK8871139.1"/>
    </source>
</evidence>
<dbReference type="InterPro" id="IPR017930">
    <property type="entry name" value="Myb_dom"/>
</dbReference>
<organism evidence="3 4">
    <name type="scientific">Tritrichomonas musculus</name>
    <dbReference type="NCBI Taxonomy" id="1915356"/>
    <lineage>
        <taxon>Eukaryota</taxon>
        <taxon>Metamonada</taxon>
        <taxon>Parabasalia</taxon>
        <taxon>Tritrichomonadida</taxon>
        <taxon>Tritrichomonadidae</taxon>
        <taxon>Tritrichomonas</taxon>
    </lineage>
</organism>
<dbReference type="Gene3D" id="1.10.10.60">
    <property type="entry name" value="Homeodomain-like"/>
    <property type="match status" value="2"/>
</dbReference>
<evidence type="ECO:0008006" key="5">
    <source>
        <dbReference type="Google" id="ProtNLM"/>
    </source>
</evidence>
<dbReference type="InterPro" id="IPR009057">
    <property type="entry name" value="Homeodomain-like_sf"/>
</dbReference>
<comment type="caution">
    <text evidence="3">The sequence shown here is derived from an EMBL/GenBank/DDBJ whole genome shotgun (WGS) entry which is preliminary data.</text>
</comment>
<feature type="domain" description="HTH myb-type" evidence="2">
    <location>
        <begin position="181"/>
        <end position="235"/>
    </location>
</feature>
<dbReference type="PANTHER" id="PTHR45614:SF25">
    <property type="entry name" value="MYB PROTEIN"/>
    <property type="match status" value="1"/>
</dbReference>
<dbReference type="InterPro" id="IPR001005">
    <property type="entry name" value="SANT/Myb"/>
</dbReference>
<dbReference type="SMART" id="SM00717">
    <property type="entry name" value="SANT"/>
    <property type="match status" value="2"/>
</dbReference>
<reference evidence="3 4" key="1">
    <citation type="submission" date="2024-04" db="EMBL/GenBank/DDBJ databases">
        <title>Tritrichomonas musculus Genome.</title>
        <authorList>
            <person name="Alves-Ferreira E."/>
            <person name="Grigg M."/>
            <person name="Lorenzi H."/>
            <person name="Galac M."/>
        </authorList>
    </citation>
    <scope>NUCLEOTIDE SEQUENCE [LARGE SCALE GENOMIC DNA]</scope>
    <source>
        <strain evidence="3 4">EAF2021</strain>
    </source>
</reference>
<accession>A0ABR2J0U8</accession>
<dbReference type="PANTHER" id="PTHR45614">
    <property type="entry name" value="MYB PROTEIN-RELATED"/>
    <property type="match status" value="1"/>
</dbReference>
<dbReference type="SUPFAM" id="SSF46689">
    <property type="entry name" value="Homeodomain-like"/>
    <property type="match status" value="1"/>
</dbReference>
<dbReference type="EMBL" id="JAPFFF010000014">
    <property type="protein sequence ID" value="KAK8871139.1"/>
    <property type="molecule type" value="Genomic_DNA"/>
</dbReference>
<sequence>MTDIAIFPFSPQEIIKIEPVGLDCNQMNQLDFKSSFISENSSQASSGEIELETEIKVEGCSIHVENTNEHQNNSYNNYNQNKFNNNTFTYNNGNSELNEYKCNQNCQKENGNISYVPWSPEEDEAIKDFMKKDQRFYKSQMKESMANVWSRLASIPLLMHNKRSAKDIKRRWILHLDPFAAEERIKGPWTIEEDILLVKLHDIYGNSWSKIAFFIPGRTEPSIKTRWNSHLKTKLKSKIEGQNGAISSATTTMISTPSSLLNSLFQDGSHQNQSVTNSKTKNISDFKSSFQYLIIDDFDNDLTENLILDDRPLFLEVCKAHKKAKYDNEQNKDYQPNKSNVNSKNKSILFDNEMLPQINSPNMNYPFTFFGPWPNIYSSHLNSAST</sequence>
<dbReference type="InterPro" id="IPR050560">
    <property type="entry name" value="MYB_TF"/>
</dbReference>
<feature type="domain" description="Myb-like" evidence="1">
    <location>
        <begin position="110"/>
        <end position="176"/>
    </location>
</feature>
<dbReference type="Pfam" id="PF00249">
    <property type="entry name" value="Myb_DNA-binding"/>
    <property type="match status" value="1"/>
</dbReference>
<dbReference type="CDD" id="cd00167">
    <property type="entry name" value="SANT"/>
    <property type="match status" value="2"/>
</dbReference>
<dbReference type="PROSITE" id="PS51294">
    <property type="entry name" value="HTH_MYB"/>
    <property type="match status" value="1"/>
</dbReference>